<dbReference type="EMBL" id="BMIQ01000007">
    <property type="protein sequence ID" value="GGE17723.1"/>
    <property type="molecule type" value="Genomic_DNA"/>
</dbReference>
<reference evidence="2" key="1">
    <citation type="journal article" date="2014" name="Int. J. Syst. Evol. Microbiol.">
        <title>Complete genome sequence of Corynebacterium casei LMG S-19264T (=DSM 44701T), isolated from a smear-ripened cheese.</title>
        <authorList>
            <consortium name="US DOE Joint Genome Institute (JGI-PGF)"/>
            <person name="Walter F."/>
            <person name="Albersmeier A."/>
            <person name="Kalinowski J."/>
            <person name="Ruckert C."/>
        </authorList>
    </citation>
    <scope>NUCLEOTIDE SEQUENCE</scope>
    <source>
        <strain evidence="2">CGMCC 1.15367</strain>
    </source>
</reference>
<dbReference type="Pfam" id="PF05235">
    <property type="entry name" value="CHAD"/>
    <property type="match status" value="1"/>
</dbReference>
<accession>A0A917E9Q0</accession>
<dbReference type="SMART" id="SM00880">
    <property type="entry name" value="CHAD"/>
    <property type="match status" value="1"/>
</dbReference>
<feature type="domain" description="CHAD" evidence="1">
    <location>
        <begin position="8"/>
        <end position="297"/>
    </location>
</feature>
<evidence type="ECO:0000259" key="1">
    <source>
        <dbReference type="PROSITE" id="PS51708"/>
    </source>
</evidence>
<evidence type="ECO:0000313" key="2">
    <source>
        <dbReference type="EMBL" id="GGE17723.1"/>
    </source>
</evidence>
<name>A0A917E9Q0_9HYPH</name>
<reference evidence="2" key="2">
    <citation type="submission" date="2020-09" db="EMBL/GenBank/DDBJ databases">
        <authorList>
            <person name="Sun Q."/>
            <person name="Zhou Y."/>
        </authorList>
    </citation>
    <scope>NUCLEOTIDE SEQUENCE</scope>
    <source>
        <strain evidence="2">CGMCC 1.15367</strain>
    </source>
</reference>
<organism evidence="2 3">
    <name type="scientific">Aureimonas endophytica</name>
    <dbReference type="NCBI Taxonomy" id="2027858"/>
    <lineage>
        <taxon>Bacteria</taxon>
        <taxon>Pseudomonadati</taxon>
        <taxon>Pseudomonadota</taxon>
        <taxon>Alphaproteobacteria</taxon>
        <taxon>Hyphomicrobiales</taxon>
        <taxon>Aurantimonadaceae</taxon>
        <taxon>Aureimonas</taxon>
    </lineage>
</organism>
<evidence type="ECO:0000313" key="3">
    <source>
        <dbReference type="Proteomes" id="UP000644699"/>
    </source>
</evidence>
<dbReference type="Proteomes" id="UP000644699">
    <property type="component" value="Unassembled WGS sequence"/>
</dbReference>
<keyword evidence="3" id="KW-1185">Reference proteome</keyword>
<dbReference type="InterPro" id="IPR007899">
    <property type="entry name" value="CHAD_dom"/>
</dbReference>
<proteinExistence type="predicted"/>
<dbReference type="AlphaFoldDB" id="A0A917E9Q0"/>
<comment type="caution">
    <text evidence="2">The sequence shown here is derived from an EMBL/GenBank/DDBJ whole genome shotgun (WGS) entry which is preliminary data.</text>
</comment>
<dbReference type="PROSITE" id="PS51708">
    <property type="entry name" value="CHAD"/>
    <property type="match status" value="1"/>
</dbReference>
<dbReference type="Gene3D" id="1.40.20.10">
    <property type="entry name" value="CHAD domain"/>
    <property type="match status" value="1"/>
</dbReference>
<dbReference type="PANTHER" id="PTHR39339">
    <property type="entry name" value="SLR1444 PROTEIN"/>
    <property type="match status" value="1"/>
</dbReference>
<dbReference type="PANTHER" id="PTHR39339:SF1">
    <property type="entry name" value="CHAD DOMAIN-CONTAINING PROTEIN"/>
    <property type="match status" value="1"/>
</dbReference>
<sequence>MSFSIDPTKPLAEEVRRIADEQIGKALSELREPEEDRHEAIHDVRKRAKKLRALLRLVRDGDEGLYRRENARLRDLAGRLSGTRDRTALIEAAEGLSEALGGEGGPLRPVREVLEQRRDAAVAAEGDLDAAIAATIAELEESEARVEAAAFGKADRRIVARGYARNYAEARRALKVAERSGKPDDFHELRKRAKYYMNHLRLLSELWPDALKPLHDTAERVAEDLGRDHDYAVLLAEIAAEPEAFGPQAERETAVGLIAEHSAELRAQALSASRRLFALKPKASRRQIESLWREAARPQPTPSV</sequence>
<dbReference type="RefSeq" id="WP_188911784.1">
    <property type="nucleotide sequence ID" value="NZ_BMIQ01000007.1"/>
</dbReference>
<gene>
    <name evidence="2" type="ORF">GCM10011390_41110</name>
</gene>
<protein>
    <submittedName>
        <fullName evidence="2">CHAD domain-containing protein</fullName>
    </submittedName>
</protein>
<dbReference type="InterPro" id="IPR038186">
    <property type="entry name" value="CHAD_dom_sf"/>
</dbReference>